<dbReference type="SUPFAM" id="SSF89623">
    <property type="entry name" value="Ribose/Galactose isomerase RpiB/AlsB"/>
    <property type="match status" value="1"/>
</dbReference>
<dbReference type="EC" id="5.3.1.6" evidence="3"/>
<dbReference type="InterPro" id="IPR036569">
    <property type="entry name" value="RpiB_LacA_LacB_sf"/>
</dbReference>
<dbReference type="RefSeq" id="WP_338737413.1">
    <property type="nucleotide sequence ID" value="NZ_CP146612.1"/>
</dbReference>
<protein>
    <submittedName>
        <fullName evidence="3">Ribose 5-phosphate isomerase B</fullName>
        <ecNumber evidence="3">5.3.1.6</ecNumber>
    </submittedName>
</protein>
<dbReference type="EMBL" id="CP146612">
    <property type="protein sequence ID" value="WWX25273.1"/>
    <property type="molecule type" value="Genomic_DNA"/>
</dbReference>
<dbReference type="Proteomes" id="UP001375370">
    <property type="component" value="Chromosome"/>
</dbReference>
<dbReference type="Pfam" id="PF02502">
    <property type="entry name" value="LacAB_rpiB"/>
    <property type="match status" value="1"/>
</dbReference>
<dbReference type="InterPro" id="IPR004785">
    <property type="entry name" value="RpiB"/>
</dbReference>
<dbReference type="Gene3D" id="3.40.1400.10">
    <property type="entry name" value="Sugar-phosphate isomerase, RpiB/LacA/LacB"/>
    <property type="match status" value="1"/>
</dbReference>
<reference evidence="3 4" key="1">
    <citation type="submission" date="2024-03" db="EMBL/GenBank/DDBJ databases">
        <title>A Dehalogenimonas Isolated from Estuarine Sediments Dihaloeliminates Chlorinated Alkanes.</title>
        <authorList>
            <person name="Yang Y."/>
            <person name="Wang H."/>
        </authorList>
    </citation>
    <scope>NUCLEOTIDE SEQUENCE [LARGE SCALE GENOMIC DNA]</scope>
    <source>
        <strain evidence="3 4">W</strain>
    </source>
</reference>
<gene>
    <name evidence="3" type="primary">rpiB</name>
    <name evidence="3" type="ORF">V8247_08450</name>
</gene>
<dbReference type="NCBIfam" id="TIGR01120">
    <property type="entry name" value="rpiB"/>
    <property type="match status" value="1"/>
</dbReference>
<organism evidence="3 4">
    <name type="scientific">Candidatus Dehalogenimonas loeffleri</name>
    <dbReference type="NCBI Taxonomy" id="3127115"/>
    <lineage>
        <taxon>Bacteria</taxon>
        <taxon>Bacillati</taxon>
        <taxon>Chloroflexota</taxon>
        <taxon>Dehalococcoidia</taxon>
        <taxon>Dehalococcoidales</taxon>
        <taxon>Dehalococcoidaceae</taxon>
        <taxon>Dehalogenimonas</taxon>
    </lineage>
</organism>
<comment type="similarity">
    <text evidence="1">Belongs to the LacAB/RpiB family.</text>
</comment>
<accession>A0ABZ2J4P3</accession>
<dbReference type="NCBIfam" id="NF004051">
    <property type="entry name" value="PRK05571.1"/>
    <property type="match status" value="1"/>
</dbReference>
<dbReference type="PIRSF" id="PIRSF005384">
    <property type="entry name" value="RpiB_LacA_B"/>
    <property type="match status" value="1"/>
</dbReference>
<evidence type="ECO:0000256" key="2">
    <source>
        <dbReference type="ARBA" id="ARBA00023235"/>
    </source>
</evidence>
<sequence>MKIAIGNDHRGYGLKVKITALLSAQGHEVYDFGTDSAESADYPDFGHLVASKVVNDDADRGVLICGTGIGMSMTANKYPGARAALCYQTEYAELTRRHNDANILCLGELNGDDLNLEVLTVFINTEFEGGRHQRRIDKISACR</sequence>
<keyword evidence="2 3" id="KW-0413">Isomerase</keyword>
<dbReference type="PANTHER" id="PTHR30345:SF0">
    <property type="entry name" value="DNA DAMAGE-REPAIR_TOLERATION PROTEIN DRT102"/>
    <property type="match status" value="1"/>
</dbReference>
<dbReference type="GO" id="GO:0004751">
    <property type="term" value="F:ribose-5-phosphate isomerase activity"/>
    <property type="evidence" value="ECO:0007669"/>
    <property type="project" value="UniProtKB-EC"/>
</dbReference>
<evidence type="ECO:0000256" key="1">
    <source>
        <dbReference type="ARBA" id="ARBA00008754"/>
    </source>
</evidence>
<dbReference type="InterPro" id="IPR003500">
    <property type="entry name" value="RpiB_LacA_LacB"/>
</dbReference>
<dbReference type="PANTHER" id="PTHR30345">
    <property type="entry name" value="RIBOSE-5-PHOSPHATE ISOMERASE B"/>
    <property type="match status" value="1"/>
</dbReference>
<keyword evidence="4" id="KW-1185">Reference proteome</keyword>
<proteinExistence type="inferred from homology"/>
<name>A0ABZ2J4P3_9CHLR</name>
<evidence type="ECO:0000313" key="4">
    <source>
        <dbReference type="Proteomes" id="UP001375370"/>
    </source>
</evidence>
<evidence type="ECO:0000313" key="3">
    <source>
        <dbReference type="EMBL" id="WWX25273.1"/>
    </source>
</evidence>
<dbReference type="NCBIfam" id="TIGR00689">
    <property type="entry name" value="rpiB_lacA_lacB"/>
    <property type="match status" value="1"/>
</dbReference>